<evidence type="ECO:0000313" key="2">
    <source>
        <dbReference type="Proteomes" id="UP001302494"/>
    </source>
</evidence>
<proteinExistence type="predicted"/>
<reference evidence="1 2" key="1">
    <citation type="submission" date="2023-01" db="EMBL/GenBank/DDBJ databases">
        <title>Cultivation and genomic characterization of new, ubiquitous marine nitrite-oxidizing bacteria from the Nitrospirales.</title>
        <authorList>
            <person name="Mueller A.J."/>
            <person name="Daebeler A."/>
            <person name="Herbold C.W."/>
            <person name="Kirkegaard R.H."/>
            <person name="Daims H."/>
        </authorList>
    </citation>
    <scope>NUCLEOTIDE SEQUENCE [LARGE SCALE GENOMIC DNA]</scope>
    <source>
        <strain evidence="1 2">DK</strain>
    </source>
</reference>
<protein>
    <submittedName>
        <fullName evidence="1">Uncharacterized protein</fullName>
    </submittedName>
</protein>
<organism evidence="1 2">
    <name type="scientific">Candidatus Nitrospira neomarina</name>
    <dbReference type="NCBI Taxonomy" id="3020899"/>
    <lineage>
        <taxon>Bacteria</taxon>
        <taxon>Pseudomonadati</taxon>
        <taxon>Nitrospirota</taxon>
        <taxon>Nitrospiria</taxon>
        <taxon>Nitrospirales</taxon>
        <taxon>Nitrospiraceae</taxon>
        <taxon>Nitrospira</taxon>
    </lineage>
</organism>
<evidence type="ECO:0000313" key="1">
    <source>
        <dbReference type="EMBL" id="WNM63516.1"/>
    </source>
</evidence>
<dbReference type="EMBL" id="CP116968">
    <property type="protein sequence ID" value="WNM63516.1"/>
    <property type="molecule type" value="Genomic_DNA"/>
</dbReference>
<dbReference type="KEGG" id="nneo:PQG83_07115"/>
<accession>A0AA96GKB5</accession>
<keyword evidence="2" id="KW-1185">Reference proteome</keyword>
<name>A0AA96GKB5_9BACT</name>
<gene>
    <name evidence="1" type="ORF">PQG83_07115</name>
</gene>
<dbReference type="RefSeq" id="WP_312748189.1">
    <property type="nucleotide sequence ID" value="NZ_CP116968.1"/>
</dbReference>
<sequence>MTLQAHAEALYAGIRSLLGQHDANQVQAKLEHDLCHVVPTWNHTTPACPGWYWFKAPGVSEPQLLHVTHGRIDTKLMADLGPPNNLVDVQRIKGQWAGPLLPPTQVGIGAC</sequence>
<dbReference type="AlphaFoldDB" id="A0AA96GKB5"/>
<dbReference type="Proteomes" id="UP001302494">
    <property type="component" value="Chromosome"/>
</dbReference>